<name>A0A8S2F4B8_9BILA</name>
<evidence type="ECO:0000313" key="1">
    <source>
        <dbReference type="EMBL" id="CAF1349046.1"/>
    </source>
</evidence>
<evidence type="ECO:0000313" key="3">
    <source>
        <dbReference type="Proteomes" id="UP000677228"/>
    </source>
</evidence>
<dbReference type="EMBL" id="CAJOBA010044133">
    <property type="protein sequence ID" value="CAF4159706.1"/>
    <property type="molecule type" value="Genomic_DNA"/>
</dbReference>
<accession>A0A8S2F4B8</accession>
<sequence length="103" mass="12103">MTKTQQSILDQKRIIQRKYSDRIILQTLKRKTKRINDKNLKPISWPLSTSEFVNGFELIHEIKDPQYLNTLKLPKKKRLSSWADLAVSKRTLSNKRTRANPVG</sequence>
<organism evidence="1 3">
    <name type="scientific">Didymodactylos carnosus</name>
    <dbReference type="NCBI Taxonomy" id="1234261"/>
    <lineage>
        <taxon>Eukaryota</taxon>
        <taxon>Metazoa</taxon>
        <taxon>Spiralia</taxon>
        <taxon>Gnathifera</taxon>
        <taxon>Rotifera</taxon>
        <taxon>Eurotatoria</taxon>
        <taxon>Bdelloidea</taxon>
        <taxon>Philodinida</taxon>
        <taxon>Philodinidae</taxon>
        <taxon>Didymodactylos</taxon>
    </lineage>
</organism>
<proteinExistence type="predicted"/>
<evidence type="ECO:0000313" key="2">
    <source>
        <dbReference type="EMBL" id="CAF4159706.1"/>
    </source>
</evidence>
<dbReference type="AlphaFoldDB" id="A0A8S2F4B8"/>
<gene>
    <name evidence="1" type="ORF">OVA965_LOCUS30709</name>
    <name evidence="2" type="ORF">TMI583_LOCUS31514</name>
</gene>
<comment type="caution">
    <text evidence="1">The sequence shown here is derived from an EMBL/GenBank/DDBJ whole genome shotgun (WGS) entry which is preliminary data.</text>
</comment>
<protein>
    <submittedName>
        <fullName evidence="1">Uncharacterized protein</fullName>
    </submittedName>
</protein>
<dbReference type="Proteomes" id="UP000682733">
    <property type="component" value="Unassembled WGS sequence"/>
</dbReference>
<dbReference type="Proteomes" id="UP000677228">
    <property type="component" value="Unassembled WGS sequence"/>
</dbReference>
<feature type="non-terminal residue" evidence="1">
    <location>
        <position position="103"/>
    </location>
</feature>
<dbReference type="EMBL" id="CAJNOK010022498">
    <property type="protein sequence ID" value="CAF1349046.1"/>
    <property type="molecule type" value="Genomic_DNA"/>
</dbReference>
<reference evidence="1" key="1">
    <citation type="submission" date="2021-02" db="EMBL/GenBank/DDBJ databases">
        <authorList>
            <person name="Nowell W R."/>
        </authorList>
    </citation>
    <scope>NUCLEOTIDE SEQUENCE</scope>
</reference>